<evidence type="ECO:0000259" key="2">
    <source>
        <dbReference type="PROSITE" id="PS51898"/>
    </source>
</evidence>
<reference evidence="3 4" key="1">
    <citation type="submission" date="2019-02" db="EMBL/GenBank/DDBJ databases">
        <title>The genomic architecture of introgression among sibling species of bacteria.</title>
        <authorList>
            <person name="Cavassim M.I.A."/>
            <person name="Moeskjaer S."/>
            <person name="Moslemi C."/>
            <person name="Fields B."/>
            <person name="Bachmann A."/>
            <person name="Vilhjalmsson B."/>
            <person name="Schierup M.H."/>
            <person name="Young J.P.W."/>
            <person name="Andersen S.U."/>
        </authorList>
    </citation>
    <scope>NUCLEOTIDE SEQUENCE [LARGE SCALE GENOMIC DNA]</scope>
    <source>
        <strain evidence="3 4">SM42</strain>
    </source>
</reference>
<dbReference type="GO" id="GO:0015074">
    <property type="term" value="P:DNA integration"/>
    <property type="evidence" value="ECO:0007669"/>
    <property type="project" value="InterPro"/>
</dbReference>
<dbReference type="InterPro" id="IPR013762">
    <property type="entry name" value="Integrase-like_cat_sf"/>
</dbReference>
<proteinExistence type="predicted"/>
<accession>A0AAE8QAZ9</accession>
<gene>
    <name evidence="3" type="ORF">ELG94_05240</name>
</gene>
<dbReference type="PROSITE" id="PS51898">
    <property type="entry name" value="TYR_RECOMBINASE"/>
    <property type="match status" value="1"/>
</dbReference>
<dbReference type="AlphaFoldDB" id="A0AAE8QAZ9"/>
<name>A0AAE8QAZ9_9HYPH</name>
<dbReference type="InterPro" id="IPR002104">
    <property type="entry name" value="Integrase_catalytic"/>
</dbReference>
<dbReference type="Gene3D" id="1.10.443.10">
    <property type="entry name" value="Intergrase catalytic core"/>
    <property type="match status" value="1"/>
</dbReference>
<comment type="caution">
    <text evidence="3">The sequence shown here is derived from an EMBL/GenBank/DDBJ whole genome shotgun (WGS) entry which is preliminary data.</text>
</comment>
<evidence type="ECO:0000313" key="4">
    <source>
        <dbReference type="Proteomes" id="UP000291892"/>
    </source>
</evidence>
<dbReference type="SUPFAM" id="SSF56349">
    <property type="entry name" value="DNA breaking-rejoining enzymes"/>
    <property type="match status" value="1"/>
</dbReference>
<evidence type="ECO:0000313" key="3">
    <source>
        <dbReference type="EMBL" id="TBF17806.1"/>
    </source>
</evidence>
<dbReference type="GO" id="GO:0006310">
    <property type="term" value="P:DNA recombination"/>
    <property type="evidence" value="ECO:0007669"/>
    <property type="project" value="UniProtKB-KW"/>
</dbReference>
<protein>
    <recommendedName>
        <fullName evidence="2">Tyr recombinase domain-containing protein</fullName>
    </recommendedName>
</protein>
<keyword evidence="1" id="KW-0233">DNA recombination</keyword>
<feature type="domain" description="Tyr recombinase" evidence="2">
    <location>
        <begin position="219"/>
        <end position="430"/>
    </location>
</feature>
<evidence type="ECO:0000256" key="1">
    <source>
        <dbReference type="ARBA" id="ARBA00023172"/>
    </source>
</evidence>
<organism evidence="3 4">
    <name type="scientific">Rhizobium ruizarguesonis</name>
    <dbReference type="NCBI Taxonomy" id="2081791"/>
    <lineage>
        <taxon>Bacteria</taxon>
        <taxon>Pseudomonadati</taxon>
        <taxon>Pseudomonadota</taxon>
        <taxon>Alphaproteobacteria</taxon>
        <taxon>Hyphomicrobiales</taxon>
        <taxon>Rhizobiaceae</taxon>
        <taxon>Rhizobium/Agrobacterium group</taxon>
        <taxon>Rhizobium</taxon>
    </lineage>
</organism>
<dbReference type="Proteomes" id="UP000291892">
    <property type="component" value="Unassembled WGS sequence"/>
</dbReference>
<dbReference type="GO" id="GO:0003677">
    <property type="term" value="F:DNA binding"/>
    <property type="evidence" value="ECO:0007669"/>
    <property type="project" value="InterPro"/>
</dbReference>
<sequence length="438" mass="48619">MVSQIDTVAKRTKLPIAKKPVWERLAPGVFLGYRKSPEARKWLVRYHDPDAPKGASNPYKMQVFANADDAHIDQETLSFKRASVEALKLAETAGLPSAKGARPLTVRRAVEEYIAVRNARDRKNKGRVDIRSDADTRLSRNVLSDADLCDTTLRDTARERLLEWLDNLPLSAATRKRLAGDFKAALRLAGDNYAKSLPATWKAEISSALTVKNDEPNSRDIQVLADDQIKAALRAAKDVDEAGNWDGDLYRLMVALASTGARFSQAARINRKGAFRQQRMDRVNGTEMTDYVIMVPASRKGRGRKTELTTKRIVAAADFDILTSGPDTDADGPLLQRWKNEEISPTVWKRGNRAAWYHASEITRPWDQVVKRAGLPNHTVPYAFRHSSIVRQLQSGLSVALVAALHDTSPAMIQKHYARFIADVSDGIVAATTLSVAE</sequence>
<dbReference type="RefSeq" id="WP_130822475.1">
    <property type="nucleotide sequence ID" value="NZ_SIKX01000001.1"/>
</dbReference>
<dbReference type="InterPro" id="IPR011010">
    <property type="entry name" value="DNA_brk_join_enz"/>
</dbReference>
<dbReference type="EMBL" id="SIKX01000001">
    <property type="protein sequence ID" value="TBF17806.1"/>
    <property type="molecule type" value="Genomic_DNA"/>
</dbReference>